<dbReference type="Gene3D" id="3.40.50.1820">
    <property type="entry name" value="alpha/beta hydrolase"/>
    <property type="match status" value="1"/>
</dbReference>
<keyword evidence="7 8" id="KW-0472">Membrane</keyword>
<comment type="caution">
    <text evidence="10">The sequence shown here is derived from an EMBL/GenBank/DDBJ whole genome shotgun (WGS) entry which is preliminary data.</text>
</comment>
<dbReference type="InterPro" id="IPR006693">
    <property type="entry name" value="AB_hydrolase_lipase"/>
</dbReference>
<accession>A0AAD7P008</accession>
<gene>
    <name evidence="10" type="ORF">B0H16DRAFT_1494419</name>
</gene>
<organism evidence="10 11">
    <name type="scientific">Mycena metata</name>
    <dbReference type="NCBI Taxonomy" id="1033252"/>
    <lineage>
        <taxon>Eukaryota</taxon>
        <taxon>Fungi</taxon>
        <taxon>Dikarya</taxon>
        <taxon>Basidiomycota</taxon>
        <taxon>Agaricomycotina</taxon>
        <taxon>Agaricomycetes</taxon>
        <taxon>Agaricomycetidae</taxon>
        <taxon>Agaricales</taxon>
        <taxon>Marasmiineae</taxon>
        <taxon>Mycenaceae</taxon>
        <taxon>Mycena</taxon>
    </lineage>
</organism>
<evidence type="ECO:0000256" key="7">
    <source>
        <dbReference type="ARBA" id="ARBA00023136"/>
    </source>
</evidence>
<comment type="subcellular location">
    <subcellularLocation>
        <location evidence="1">Membrane</location>
        <topology evidence="1">Single-pass membrane protein</topology>
    </subcellularLocation>
</comment>
<keyword evidence="6" id="KW-0443">Lipid metabolism</keyword>
<evidence type="ECO:0000256" key="1">
    <source>
        <dbReference type="ARBA" id="ARBA00004167"/>
    </source>
</evidence>
<feature type="domain" description="Partial AB-hydrolase lipase" evidence="9">
    <location>
        <begin position="83"/>
        <end position="145"/>
    </location>
</feature>
<dbReference type="GO" id="GO:0016787">
    <property type="term" value="F:hydrolase activity"/>
    <property type="evidence" value="ECO:0007669"/>
    <property type="project" value="UniProtKB-KW"/>
</dbReference>
<evidence type="ECO:0000313" key="10">
    <source>
        <dbReference type="EMBL" id="KAJ7782801.1"/>
    </source>
</evidence>
<keyword evidence="4" id="KW-0442">Lipid degradation</keyword>
<dbReference type="EMBL" id="JARKIB010000003">
    <property type="protein sequence ID" value="KAJ7782801.1"/>
    <property type="molecule type" value="Genomic_DNA"/>
</dbReference>
<reference evidence="10" key="1">
    <citation type="submission" date="2023-03" db="EMBL/GenBank/DDBJ databases">
        <title>Massive genome expansion in bonnet fungi (Mycena s.s.) driven by repeated elements and novel gene families across ecological guilds.</title>
        <authorList>
            <consortium name="Lawrence Berkeley National Laboratory"/>
            <person name="Harder C.B."/>
            <person name="Miyauchi S."/>
            <person name="Viragh M."/>
            <person name="Kuo A."/>
            <person name="Thoen E."/>
            <person name="Andreopoulos B."/>
            <person name="Lu D."/>
            <person name="Skrede I."/>
            <person name="Drula E."/>
            <person name="Henrissat B."/>
            <person name="Morin E."/>
            <person name="Kohler A."/>
            <person name="Barry K."/>
            <person name="LaButti K."/>
            <person name="Morin E."/>
            <person name="Salamov A."/>
            <person name="Lipzen A."/>
            <person name="Mereny Z."/>
            <person name="Hegedus B."/>
            <person name="Baldrian P."/>
            <person name="Stursova M."/>
            <person name="Weitz H."/>
            <person name="Taylor A."/>
            <person name="Grigoriev I.V."/>
            <person name="Nagy L.G."/>
            <person name="Martin F."/>
            <person name="Kauserud H."/>
        </authorList>
    </citation>
    <scope>NUCLEOTIDE SEQUENCE</scope>
    <source>
        <strain evidence="10">CBHHK182m</strain>
    </source>
</reference>
<protein>
    <submittedName>
        <fullName evidence="10">Alpha/Beta hydrolase protein</fullName>
    </submittedName>
</protein>
<sequence>MPYRIPLIGRLSGREYIVLFFGLIFLLVESLIHIVILFLPKFFIDFAYLRSRTLFHRISGPPKVESEEKRRADRILKAQDFGELCSIYGYTHEEHVVLTKDGYLLGLHRLPSKKGQQKSSPGTSTGNPVVYLHHGLLMNSEVWVCLTDADRALPFVLVEQGFDKSIHHGPNSSKFWDFSIDDFAWHDIPDSINYILECTKAKTVSYVGFSQGTAQAFAALSIHPQLNEKINVFIALAPAMSPAGLAASIVDGLMKASPTLMFLFFGRRSILSSATMWQSILYPPIFAKTIDTSLRWLFAWNSYNISTHQKIAAYAHLYSFASVKSVVHWFQIMRNGQFQMYDDDVQSPLVRTSVSSYRPARFPTRNIVTPIVLCYGDSDSLVDIDVMMSQLPAHTVCKRLHSYEHLDVLWGRNVDVDVIPEVIDSLKQYCESPEKLMMTVMSD</sequence>
<dbReference type="SUPFAM" id="SSF53474">
    <property type="entry name" value="alpha/beta-Hydrolases"/>
    <property type="match status" value="1"/>
</dbReference>
<evidence type="ECO:0000256" key="3">
    <source>
        <dbReference type="ARBA" id="ARBA00022801"/>
    </source>
</evidence>
<evidence type="ECO:0000256" key="8">
    <source>
        <dbReference type="SAM" id="Phobius"/>
    </source>
</evidence>
<evidence type="ECO:0000256" key="5">
    <source>
        <dbReference type="ARBA" id="ARBA00022989"/>
    </source>
</evidence>
<keyword evidence="11" id="KW-1185">Reference proteome</keyword>
<dbReference type="GO" id="GO:0016042">
    <property type="term" value="P:lipid catabolic process"/>
    <property type="evidence" value="ECO:0007669"/>
    <property type="project" value="UniProtKB-KW"/>
</dbReference>
<dbReference type="AlphaFoldDB" id="A0AAD7P008"/>
<keyword evidence="2 8" id="KW-0812">Transmembrane</keyword>
<name>A0AAD7P008_9AGAR</name>
<dbReference type="FunFam" id="3.40.50.1820:FF:000095">
    <property type="entry name" value="Triglyceride lipase-cholesterol esterase"/>
    <property type="match status" value="1"/>
</dbReference>
<dbReference type="GO" id="GO:0016020">
    <property type="term" value="C:membrane"/>
    <property type="evidence" value="ECO:0007669"/>
    <property type="project" value="UniProtKB-SubCell"/>
</dbReference>
<evidence type="ECO:0000256" key="6">
    <source>
        <dbReference type="ARBA" id="ARBA00023098"/>
    </source>
</evidence>
<evidence type="ECO:0000256" key="2">
    <source>
        <dbReference type="ARBA" id="ARBA00022692"/>
    </source>
</evidence>
<keyword evidence="5 8" id="KW-1133">Transmembrane helix</keyword>
<proteinExistence type="predicted"/>
<feature type="transmembrane region" description="Helical" evidence="8">
    <location>
        <begin position="16"/>
        <end position="39"/>
    </location>
</feature>
<dbReference type="Pfam" id="PF04083">
    <property type="entry name" value="Abhydro_lipase"/>
    <property type="match status" value="1"/>
</dbReference>
<dbReference type="PANTHER" id="PTHR11005">
    <property type="entry name" value="LYSOSOMAL ACID LIPASE-RELATED"/>
    <property type="match status" value="1"/>
</dbReference>
<keyword evidence="3 10" id="KW-0378">Hydrolase</keyword>
<dbReference type="Proteomes" id="UP001215598">
    <property type="component" value="Unassembled WGS sequence"/>
</dbReference>
<evidence type="ECO:0000259" key="9">
    <source>
        <dbReference type="Pfam" id="PF04083"/>
    </source>
</evidence>
<evidence type="ECO:0000313" key="11">
    <source>
        <dbReference type="Proteomes" id="UP001215598"/>
    </source>
</evidence>
<dbReference type="InterPro" id="IPR029058">
    <property type="entry name" value="AB_hydrolase_fold"/>
</dbReference>
<evidence type="ECO:0000256" key="4">
    <source>
        <dbReference type="ARBA" id="ARBA00022963"/>
    </source>
</evidence>